<comment type="caution">
    <text evidence="2">The sequence shown here is derived from an EMBL/GenBank/DDBJ whole genome shotgun (WGS) entry which is preliminary data.</text>
</comment>
<name>A0ABR0UG42_REHGL</name>
<evidence type="ECO:0000313" key="2">
    <source>
        <dbReference type="EMBL" id="KAK6120911.1"/>
    </source>
</evidence>
<dbReference type="EMBL" id="JABTTQ020002971">
    <property type="protein sequence ID" value="KAK6120911.1"/>
    <property type="molecule type" value="Genomic_DNA"/>
</dbReference>
<feature type="chain" id="PRO_5045639776" evidence="1">
    <location>
        <begin position="22"/>
        <end position="200"/>
    </location>
</feature>
<dbReference type="PANTHER" id="PTHR47481">
    <property type="match status" value="1"/>
</dbReference>
<protein>
    <submittedName>
        <fullName evidence="2">Uncharacterized protein</fullName>
    </submittedName>
</protein>
<accession>A0ABR0UG42</accession>
<keyword evidence="1" id="KW-0732">Signal</keyword>
<dbReference type="PANTHER" id="PTHR47481:SF31">
    <property type="entry name" value="OS01G0873500 PROTEIN"/>
    <property type="match status" value="1"/>
</dbReference>
<dbReference type="Proteomes" id="UP001318860">
    <property type="component" value="Unassembled WGS sequence"/>
</dbReference>
<feature type="signal peptide" evidence="1">
    <location>
        <begin position="1"/>
        <end position="21"/>
    </location>
</feature>
<proteinExistence type="predicted"/>
<keyword evidence="3" id="KW-1185">Reference proteome</keyword>
<reference evidence="2 3" key="1">
    <citation type="journal article" date="2021" name="Comput. Struct. Biotechnol. J.">
        <title>De novo genome assembly of the potent medicinal plant Rehmannia glutinosa using nanopore technology.</title>
        <authorList>
            <person name="Ma L."/>
            <person name="Dong C."/>
            <person name="Song C."/>
            <person name="Wang X."/>
            <person name="Zheng X."/>
            <person name="Niu Y."/>
            <person name="Chen S."/>
            <person name="Feng W."/>
        </authorList>
    </citation>
    <scope>NUCLEOTIDE SEQUENCE [LARGE SCALE GENOMIC DNA]</scope>
    <source>
        <strain evidence="2">DH-2019</strain>
    </source>
</reference>
<evidence type="ECO:0000256" key="1">
    <source>
        <dbReference type="SAM" id="SignalP"/>
    </source>
</evidence>
<organism evidence="2 3">
    <name type="scientific">Rehmannia glutinosa</name>
    <name type="common">Chinese foxglove</name>
    <dbReference type="NCBI Taxonomy" id="99300"/>
    <lineage>
        <taxon>Eukaryota</taxon>
        <taxon>Viridiplantae</taxon>
        <taxon>Streptophyta</taxon>
        <taxon>Embryophyta</taxon>
        <taxon>Tracheophyta</taxon>
        <taxon>Spermatophyta</taxon>
        <taxon>Magnoliopsida</taxon>
        <taxon>eudicotyledons</taxon>
        <taxon>Gunneridae</taxon>
        <taxon>Pentapetalae</taxon>
        <taxon>asterids</taxon>
        <taxon>lamiids</taxon>
        <taxon>Lamiales</taxon>
        <taxon>Orobanchaceae</taxon>
        <taxon>Rehmannieae</taxon>
        <taxon>Rehmannia</taxon>
    </lineage>
</organism>
<gene>
    <name evidence="2" type="ORF">DH2020_045346</name>
</gene>
<sequence length="200" mass="22714">MAFSSSACFMFFVLFFHGIRAAIRGYGLESFITKDATAPPEYIAAEERADIQVNPDFALWNRQDQFLASWILSSLSESILILTVGLHTSKDIWLALEKTISAQSLAKVMQYKIQLQTMRKAGLTMREYLNKMKMCFDVLASAGKKIEERDQNFRILTGLGHEYNSVMVSVTSRTESYTLTDLYALLLCYESRLESQNISS</sequence>
<evidence type="ECO:0000313" key="3">
    <source>
        <dbReference type="Proteomes" id="UP001318860"/>
    </source>
</evidence>
<dbReference type="Pfam" id="PF14223">
    <property type="entry name" value="Retrotran_gag_2"/>
    <property type="match status" value="1"/>
</dbReference>